<evidence type="ECO:0000256" key="3">
    <source>
        <dbReference type="ARBA" id="ARBA00022692"/>
    </source>
</evidence>
<dbReference type="SMR" id="A0A1H6Q3M9"/>
<evidence type="ECO:0000256" key="6">
    <source>
        <dbReference type="ARBA" id="ARBA00023136"/>
    </source>
</evidence>
<dbReference type="InterPro" id="IPR015720">
    <property type="entry name" value="Emp24-like"/>
</dbReference>
<evidence type="ECO:0000313" key="12">
    <source>
        <dbReference type="Proteomes" id="UP000182444"/>
    </source>
</evidence>
<dbReference type="EMBL" id="KZ858954">
    <property type="protein sequence ID" value="RDW28262.1"/>
    <property type="molecule type" value="Genomic_DNA"/>
</dbReference>
<evidence type="ECO:0000313" key="10">
    <source>
        <dbReference type="EMBL" id="AOW05783.1"/>
    </source>
</evidence>
<evidence type="ECO:0000256" key="4">
    <source>
        <dbReference type="ARBA" id="ARBA00022729"/>
    </source>
</evidence>
<keyword evidence="3 7" id="KW-0812">Transmembrane</keyword>
<name>A0A1H6Q3M9_YARLL</name>
<dbReference type="AlphaFoldDB" id="A0A1H6Q3M9"/>
<evidence type="ECO:0000259" key="9">
    <source>
        <dbReference type="SMART" id="SM01190"/>
    </source>
</evidence>
<protein>
    <submittedName>
        <fullName evidence="11">Endoplasmic reticulum vesicle protein 25</fullName>
    </submittedName>
</protein>
<reference evidence="10 12" key="1">
    <citation type="journal article" date="2016" name="PLoS ONE">
        <title>Sequence Assembly of Yarrowia lipolytica Strain W29/CLIB89 Shows Transposable Element Diversity.</title>
        <authorList>
            <person name="Magnan C."/>
            <person name="Yu J."/>
            <person name="Chang I."/>
            <person name="Jahn E."/>
            <person name="Kanomata Y."/>
            <person name="Wu J."/>
            <person name="Zeller M."/>
            <person name="Oakes M."/>
            <person name="Baldi P."/>
            <person name="Sandmeyer S."/>
        </authorList>
    </citation>
    <scope>NUCLEOTIDE SEQUENCE [LARGE SCALE GENOMIC DNA]</scope>
    <source>
        <strain evidence="10">CLIB89</strain>
        <strain evidence="12">CLIB89(W29)</strain>
    </source>
</reference>
<dbReference type="Pfam" id="PF01105">
    <property type="entry name" value="EMP24_GP25L"/>
    <property type="match status" value="1"/>
</dbReference>
<comment type="similarity">
    <text evidence="2">Belongs to the EMP24/GP25L family.</text>
</comment>
<feature type="chain" id="PRO_5033272878" evidence="8">
    <location>
        <begin position="20"/>
        <end position="211"/>
    </location>
</feature>
<sequence>MKSIVSVLTLLLLINAVAALRFVLPAKDKNELPFCVRDFVKNGELVVVTVESPKYADGQQLSVVVRDAHGNEYTRIKNVLGREITTFSSHQDTALDVCFHNVANSHQDLGKTKEIDLSVAIGANARDWEQIQASEKLKPAEVQLRKIEEIVDEVDKEMNYLKMREIRLRDTNESTNRRVKFFSVGITLALIALGVWQIIYLRSYFRSKHII</sequence>
<dbReference type="VEuPathDB" id="FungiDB:YALI1_E26205g"/>
<dbReference type="eggNOG" id="KOG1691">
    <property type="taxonomic scope" value="Eukaryota"/>
</dbReference>
<organism evidence="10 12">
    <name type="scientific">Yarrowia lipolytica</name>
    <name type="common">Candida lipolytica</name>
    <dbReference type="NCBI Taxonomy" id="4952"/>
    <lineage>
        <taxon>Eukaryota</taxon>
        <taxon>Fungi</taxon>
        <taxon>Dikarya</taxon>
        <taxon>Ascomycota</taxon>
        <taxon>Saccharomycotina</taxon>
        <taxon>Dipodascomycetes</taxon>
        <taxon>Dipodascales</taxon>
        <taxon>Dipodascales incertae sedis</taxon>
        <taxon>Yarrowia</taxon>
    </lineage>
</organism>
<accession>A0A1H6Q3M9</accession>
<dbReference type="KEGG" id="yli:2912974"/>
<dbReference type="RefSeq" id="XP_504259.1">
    <property type="nucleotide sequence ID" value="XM_504259.1"/>
</dbReference>
<dbReference type="GO" id="GO:0016020">
    <property type="term" value="C:membrane"/>
    <property type="evidence" value="ECO:0007669"/>
    <property type="project" value="UniProtKB-SubCell"/>
</dbReference>
<comment type="subcellular location">
    <subcellularLocation>
        <location evidence="1">Membrane</location>
        <topology evidence="1">Single-pass type I membrane protein</topology>
    </subcellularLocation>
</comment>
<evidence type="ECO:0000256" key="7">
    <source>
        <dbReference type="SAM" id="Phobius"/>
    </source>
</evidence>
<feature type="signal peptide" evidence="8">
    <location>
        <begin position="1"/>
        <end position="19"/>
    </location>
</feature>
<evidence type="ECO:0000256" key="8">
    <source>
        <dbReference type="SAM" id="SignalP"/>
    </source>
</evidence>
<dbReference type="GeneID" id="2912974"/>
<dbReference type="SMART" id="SM01190">
    <property type="entry name" value="EMP24_GP25L"/>
    <property type="match status" value="1"/>
</dbReference>
<dbReference type="OrthoDB" id="759142at2759"/>
<evidence type="ECO:0000256" key="2">
    <source>
        <dbReference type="ARBA" id="ARBA00007104"/>
    </source>
</evidence>
<gene>
    <name evidence="11" type="ORF">B0I71DRAFT_127834</name>
    <name evidence="10" type="ORF">YALI1_E26205g</name>
</gene>
<keyword evidence="4 8" id="KW-0732">Signal</keyword>
<dbReference type="VEuPathDB" id="FungiDB:YALI0_E22220g"/>
<keyword evidence="6 7" id="KW-0472">Membrane</keyword>
<keyword evidence="5 7" id="KW-1133">Transmembrane helix</keyword>
<evidence type="ECO:0000313" key="13">
    <source>
        <dbReference type="Proteomes" id="UP000256601"/>
    </source>
</evidence>
<dbReference type="Proteomes" id="UP000182444">
    <property type="component" value="Chromosome 1E"/>
</dbReference>
<evidence type="ECO:0000256" key="5">
    <source>
        <dbReference type="ARBA" id="ARBA00022989"/>
    </source>
</evidence>
<dbReference type="Proteomes" id="UP000256601">
    <property type="component" value="Unassembled WGS sequence"/>
</dbReference>
<feature type="domain" description="GOLD" evidence="9">
    <location>
        <begin position="19"/>
        <end position="206"/>
    </location>
</feature>
<dbReference type="PANTHER" id="PTHR22811">
    <property type="entry name" value="TRANSMEMBRANE EMP24 DOMAIN-CONTAINING PROTEIN"/>
    <property type="match status" value="1"/>
</dbReference>
<proteinExistence type="inferred from homology"/>
<feature type="transmembrane region" description="Helical" evidence="7">
    <location>
        <begin position="181"/>
        <end position="201"/>
    </location>
</feature>
<evidence type="ECO:0000256" key="1">
    <source>
        <dbReference type="ARBA" id="ARBA00004479"/>
    </source>
</evidence>
<dbReference type="EMBL" id="CP017557">
    <property type="protein sequence ID" value="AOW05783.1"/>
    <property type="molecule type" value="Genomic_DNA"/>
</dbReference>
<dbReference type="OMA" id="NIKHGVE"/>
<reference evidence="11 13" key="2">
    <citation type="submission" date="2018-07" db="EMBL/GenBank/DDBJ databases">
        <title>Draft Genome Assemblies for Five Robust Yarrowia lipolytica Strains Exhibiting High Lipid Production and Pentose Sugar Utilization and Sugar Alcohol Secretion from Undetoxified Lignocellulosic Biomass Hydrolysates.</title>
        <authorList>
            <consortium name="DOE Joint Genome Institute"/>
            <person name="Walker C."/>
            <person name="Ryu S."/>
            <person name="Na H."/>
            <person name="Zane M."/>
            <person name="LaButti K."/>
            <person name="Lipzen A."/>
            <person name="Haridas S."/>
            <person name="Barry K."/>
            <person name="Grigoriev I.V."/>
            <person name="Quarterman J."/>
            <person name="Slininger P."/>
            <person name="Dien B."/>
            <person name="Trinh C.T."/>
        </authorList>
    </citation>
    <scope>NUCLEOTIDE SEQUENCE [LARGE SCALE GENOMIC DNA]</scope>
    <source>
        <strain evidence="11 13">YB392</strain>
    </source>
</reference>
<evidence type="ECO:0000313" key="11">
    <source>
        <dbReference type="EMBL" id="RDW28262.1"/>
    </source>
</evidence>
<dbReference type="InterPro" id="IPR009038">
    <property type="entry name" value="GOLD_dom"/>
</dbReference>